<dbReference type="EMBL" id="JAJGNP010000021">
    <property type="protein sequence ID" value="MCC4234507.1"/>
    <property type="molecule type" value="Genomic_DNA"/>
</dbReference>
<sequence>MMGAAPRASRAHLSSLGLAGLHLEMVSGQVNSIAARLACQRDGSAPDLLGQYDQQLENQSIARDAFRAELERLTGLPADLIERRLSL</sequence>
<proteinExistence type="predicted"/>
<reference evidence="1 2" key="1">
    <citation type="submission" date="2021-10" db="EMBL/GenBank/DDBJ databases">
        <title>The diversity and Nitrogen Metabolism of Culturable Nitrate-Utilizing Bacteria Within the Oxygen Minimum Zone of the Changjiang (Yangtze River)Estuary.</title>
        <authorList>
            <person name="Zhang D."/>
            <person name="Zheng J."/>
            <person name="Liu S."/>
            <person name="He W."/>
        </authorList>
    </citation>
    <scope>NUCLEOTIDE SEQUENCE [LARGE SCALE GENOMIC DNA]</scope>
    <source>
        <strain evidence="1 2">FXH275-2</strain>
    </source>
</reference>
<organism evidence="1 2">
    <name type="scientific">Sphingobium soli</name>
    <dbReference type="NCBI Taxonomy" id="1591116"/>
    <lineage>
        <taxon>Bacteria</taxon>
        <taxon>Pseudomonadati</taxon>
        <taxon>Pseudomonadota</taxon>
        <taxon>Alphaproteobacteria</taxon>
        <taxon>Sphingomonadales</taxon>
        <taxon>Sphingomonadaceae</taxon>
        <taxon>Sphingobium</taxon>
    </lineage>
</organism>
<accession>A0ABS8H7G6</accession>
<gene>
    <name evidence="1" type="ORF">LL253_17685</name>
</gene>
<dbReference type="RefSeq" id="WP_228227998.1">
    <property type="nucleotide sequence ID" value="NZ_JAJGNP010000021.1"/>
</dbReference>
<evidence type="ECO:0000313" key="1">
    <source>
        <dbReference type="EMBL" id="MCC4234507.1"/>
    </source>
</evidence>
<protein>
    <submittedName>
        <fullName evidence="1">Uncharacterized protein</fullName>
    </submittedName>
</protein>
<comment type="caution">
    <text evidence="1">The sequence shown here is derived from an EMBL/GenBank/DDBJ whole genome shotgun (WGS) entry which is preliminary data.</text>
</comment>
<dbReference type="Proteomes" id="UP001198830">
    <property type="component" value="Unassembled WGS sequence"/>
</dbReference>
<name>A0ABS8H7G6_9SPHN</name>
<evidence type="ECO:0000313" key="2">
    <source>
        <dbReference type="Proteomes" id="UP001198830"/>
    </source>
</evidence>
<keyword evidence="2" id="KW-1185">Reference proteome</keyword>